<evidence type="ECO:0000256" key="2">
    <source>
        <dbReference type="SAM" id="Phobius"/>
    </source>
</evidence>
<dbReference type="Proteomes" id="UP000321484">
    <property type="component" value="Unassembled WGS sequence"/>
</dbReference>
<keyword evidence="2" id="KW-0812">Transmembrane</keyword>
<gene>
    <name evidence="3" type="ORF">AFE02nite_27090</name>
</gene>
<feature type="compositionally biased region" description="Polar residues" evidence="1">
    <location>
        <begin position="59"/>
        <end position="70"/>
    </location>
</feature>
<keyword evidence="2" id="KW-1133">Transmembrane helix</keyword>
<evidence type="ECO:0000313" key="4">
    <source>
        <dbReference type="Proteomes" id="UP000321484"/>
    </source>
</evidence>
<sequence length="349" mass="35972">MSSTGGGEGRWPFDRVSDGTGGTPQWSAQPPQPAQSPQPAQPPQPQWSAQPPQPGQPPVRQSVSAHASQPPSRPVVPEPAGWGTGAPAQQPAARSGFGVHAGTTSAGAGSAQPPASRRDAAATPPRRRRPPLWLLIVIGVVVVGGIVAAVLLLTGQDEPEAPPAATVTLPVPTPTIDPIQREPGTPFFDALPSTVLQYVLTETGESEDLLLGGALEGYRLVYSDGGATTLTVLAGQWADATGPQARLDGVLAQVTGEVGEVPEAGAAGTADDAEEPAEDEDGATATPTEEPLPSPEQGPVQVDGQDVGRYVFLPRADGTGTLWWTNTTVFVQLDGPWSALRDVFTAFSL</sequence>
<evidence type="ECO:0000256" key="1">
    <source>
        <dbReference type="SAM" id="MobiDB-lite"/>
    </source>
</evidence>
<dbReference type="RefSeq" id="WP_186814578.1">
    <property type="nucleotide sequence ID" value="NZ_BJYK01000009.1"/>
</dbReference>
<name>A0A511Z0K6_9CELL</name>
<proteinExistence type="predicted"/>
<feature type="transmembrane region" description="Helical" evidence="2">
    <location>
        <begin position="132"/>
        <end position="153"/>
    </location>
</feature>
<evidence type="ECO:0000313" key="3">
    <source>
        <dbReference type="EMBL" id="GEN80975.1"/>
    </source>
</evidence>
<feature type="compositionally biased region" description="Low complexity" evidence="1">
    <location>
        <begin position="101"/>
        <end position="115"/>
    </location>
</feature>
<keyword evidence="4" id="KW-1185">Reference proteome</keyword>
<feature type="compositionally biased region" description="Pro residues" evidence="1">
    <location>
        <begin position="30"/>
        <end position="57"/>
    </location>
</feature>
<keyword evidence="2" id="KW-0472">Membrane</keyword>
<comment type="caution">
    <text evidence="3">The sequence shown here is derived from an EMBL/GenBank/DDBJ whole genome shotgun (WGS) entry which is preliminary data.</text>
</comment>
<dbReference type="EMBL" id="BJYK01000009">
    <property type="protein sequence ID" value="GEN80975.1"/>
    <property type="molecule type" value="Genomic_DNA"/>
</dbReference>
<feature type="region of interest" description="Disordered" evidence="1">
    <location>
        <begin position="261"/>
        <end position="305"/>
    </location>
</feature>
<organism evidence="3 4">
    <name type="scientific">Actinotalea fermentans</name>
    <dbReference type="NCBI Taxonomy" id="43671"/>
    <lineage>
        <taxon>Bacteria</taxon>
        <taxon>Bacillati</taxon>
        <taxon>Actinomycetota</taxon>
        <taxon>Actinomycetes</taxon>
        <taxon>Micrococcales</taxon>
        <taxon>Cellulomonadaceae</taxon>
        <taxon>Actinotalea</taxon>
    </lineage>
</organism>
<accession>A0A511Z0K6</accession>
<feature type="region of interest" description="Disordered" evidence="1">
    <location>
        <begin position="1"/>
        <end position="126"/>
    </location>
</feature>
<reference evidence="3 4" key="1">
    <citation type="submission" date="2019-07" db="EMBL/GenBank/DDBJ databases">
        <title>Whole genome shotgun sequence of Actinotalea fermentans NBRC 105374.</title>
        <authorList>
            <person name="Hosoyama A."/>
            <person name="Uohara A."/>
            <person name="Ohji S."/>
            <person name="Ichikawa N."/>
        </authorList>
    </citation>
    <scope>NUCLEOTIDE SEQUENCE [LARGE SCALE GENOMIC DNA]</scope>
    <source>
        <strain evidence="3 4">NBRC 105374</strain>
    </source>
</reference>
<dbReference type="AlphaFoldDB" id="A0A511Z0K6"/>
<feature type="compositionally biased region" description="Acidic residues" evidence="1">
    <location>
        <begin position="271"/>
        <end position="282"/>
    </location>
</feature>
<protein>
    <submittedName>
        <fullName evidence="3">Uncharacterized protein</fullName>
    </submittedName>
</protein>